<dbReference type="AlphaFoldDB" id="A0A9W8MHW1"/>
<keyword evidence="3" id="KW-1185">Reference proteome</keyword>
<dbReference type="PANTHER" id="PTHR37610">
    <property type="entry name" value="CCHC-TYPE DOMAIN-CONTAINING PROTEIN"/>
    <property type="match status" value="1"/>
</dbReference>
<name>A0A9W8MHW1_9AGAR</name>
<feature type="compositionally biased region" description="Basic and acidic residues" evidence="1">
    <location>
        <begin position="419"/>
        <end position="431"/>
    </location>
</feature>
<evidence type="ECO:0008006" key="4">
    <source>
        <dbReference type="Google" id="ProtNLM"/>
    </source>
</evidence>
<evidence type="ECO:0000256" key="1">
    <source>
        <dbReference type="SAM" id="MobiDB-lite"/>
    </source>
</evidence>
<gene>
    <name evidence="2" type="ORF">H1R20_g7969</name>
</gene>
<dbReference type="EMBL" id="JANBPK010000895">
    <property type="protein sequence ID" value="KAJ2929124.1"/>
    <property type="molecule type" value="Genomic_DNA"/>
</dbReference>
<dbReference type="Pfam" id="PF14223">
    <property type="entry name" value="Retrotran_gag_2"/>
    <property type="match status" value="1"/>
</dbReference>
<proteinExistence type="predicted"/>
<feature type="region of interest" description="Disordered" evidence="1">
    <location>
        <begin position="189"/>
        <end position="261"/>
    </location>
</feature>
<feature type="region of interest" description="Disordered" evidence="1">
    <location>
        <begin position="277"/>
        <end position="302"/>
    </location>
</feature>
<feature type="non-terminal residue" evidence="2">
    <location>
        <position position="613"/>
    </location>
</feature>
<sequence length="613" mass="69507">MSHSKTDAAYNAVPTLDGSNYTRWAQTMELYLLSKSIWQIVDGKITKPTDGDKLEAWTEKSDSAKGLILLKIQEDLRNDHMKSDAPKIWADLKTAYGATSNSQIFSWFCEWYKFSIPGSQSPQKEFAHWDLLVTGSYHAAGVFQHRATHGGRKELTVEKVKSYMLTEWERKQKPGKKALANRISAVQRKGNAPLFHQQQKVTQPTASSSKQHTDQPQQQQQQKKEKRQRAGRSKKGKGKGKAKANAADTGSDSESDTPNADNLFASLSLADRIQPATPTSSVADTLGNSKKSTDPRLPPKAKSTVTLISGRGTVSRTVAENSLVQQKETPPSVYPCVEKSRKVAESLEVVKTTKTMKTLERANFDSEEQMAPTDEVAMVEMQEIEARDEALFTENEDKDAVSICSVPRSRKRSRSLSPDTEKPNKKSRLDTHSLQNKPVLSYEEFRMMPFVDSPFLVERLGTGYDKTNVVPGKVWYKECVETNEIIETVWKRSFWITSQLNDFWDDHKKGFHKGKTIRFCPDSYGEIVDNVDMQPEDGFIKPEEYVAVYRNTGLYLDYGKKPISEPRKGYYWLWLPESKMWNEVMKQTIGTFTYDEVQYRQDCSEDSIMGSGD</sequence>
<feature type="region of interest" description="Disordered" evidence="1">
    <location>
        <begin position="403"/>
        <end position="433"/>
    </location>
</feature>
<dbReference type="OrthoDB" id="3032860at2759"/>
<feature type="compositionally biased region" description="Basic residues" evidence="1">
    <location>
        <begin position="224"/>
        <end position="242"/>
    </location>
</feature>
<feature type="compositionally biased region" description="Polar residues" evidence="1">
    <location>
        <begin position="196"/>
        <end position="209"/>
    </location>
</feature>
<comment type="caution">
    <text evidence="2">The sequence shown here is derived from an EMBL/GenBank/DDBJ whole genome shotgun (WGS) entry which is preliminary data.</text>
</comment>
<organism evidence="2 3">
    <name type="scientific">Candolleomyces eurysporus</name>
    <dbReference type="NCBI Taxonomy" id="2828524"/>
    <lineage>
        <taxon>Eukaryota</taxon>
        <taxon>Fungi</taxon>
        <taxon>Dikarya</taxon>
        <taxon>Basidiomycota</taxon>
        <taxon>Agaricomycotina</taxon>
        <taxon>Agaricomycetes</taxon>
        <taxon>Agaricomycetidae</taxon>
        <taxon>Agaricales</taxon>
        <taxon>Agaricineae</taxon>
        <taxon>Psathyrellaceae</taxon>
        <taxon>Candolleomyces</taxon>
    </lineage>
</organism>
<dbReference type="Proteomes" id="UP001140091">
    <property type="component" value="Unassembled WGS sequence"/>
</dbReference>
<reference evidence="2" key="1">
    <citation type="submission" date="2022-06" db="EMBL/GenBank/DDBJ databases">
        <title>Genome Sequence of Candolleomyces eurysporus.</title>
        <authorList>
            <person name="Buettner E."/>
        </authorList>
    </citation>
    <scope>NUCLEOTIDE SEQUENCE</scope>
    <source>
        <strain evidence="2">VTCC 930004</strain>
    </source>
</reference>
<feature type="compositionally biased region" description="Polar residues" evidence="1">
    <location>
        <begin position="277"/>
        <end position="290"/>
    </location>
</feature>
<accession>A0A9W8MHW1</accession>
<feature type="compositionally biased region" description="Polar residues" evidence="1">
    <location>
        <begin position="248"/>
        <end position="260"/>
    </location>
</feature>
<evidence type="ECO:0000313" key="3">
    <source>
        <dbReference type="Proteomes" id="UP001140091"/>
    </source>
</evidence>
<evidence type="ECO:0000313" key="2">
    <source>
        <dbReference type="EMBL" id="KAJ2929124.1"/>
    </source>
</evidence>
<dbReference type="PANTHER" id="PTHR37610:SF81">
    <property type="entry name" value="RETROTRANSPOSON COPIA-LIKE N-TERMINAL DOMAIN-CONTAINING PROTEIN"/>
    <property type="match status" value="1"/>
</dbReference>
<protein>
    <recommendedName>
        <fullName evidence="4">DUF4219 domain-containing protein</fullName>
    </recommendedName>
</protein>